<accession>W7UV70</accession>
<dbReference type="InterPro" id="IPR014756">
    <property type="entry name" value="Ig_E-set"/>
</dbReference>
<feature type="chain" id="PRO_5004901806" description="Dockerin domain-containing protein" evidence="5">
    <location>
        <begin position="34"/>
        <end position="998"/>
    </location>
</feature>
<dbReference type="OrthoDB" id="9758662at2"/>
<keyword evidence="3" id="KW-0119">Carbohydrate metabolism</keyword>
<dbReference type="Pfam" id="PF00759">
    <property type="entry name" value="Glyco_hydro_9"/>
    <property type="match status" value="1"/>
</dbReference>
<dbReference type="SUPFAM" id="SSF81296">
    <property type="entry name" value="E set domains"/>
    <property type="match status" value="1"/>
</dbReference>
<dbReference type="GO" id="GO:0030245">
    <property type="term" value="P:cellulose catabolic process"/>
    <property type="evidence" value="ECO:0007669"/>
    <property type="project" value="UniProtKB-KW"/>
</dbReference>
<dbReference type="CDD" id="cd02850">
    <property type="entry name" value="E_set_Cellulase_N"/>
    <property type="match status" value="1"/>
</dbReference>
<keyword evidence="2" id="KW-0136">Cellulose degradation</keyword>
<name>W7UV70_RUMFL</name>
<dbReference type="RefSeq" id="WP_051456740.1">
    <property type="nucleotide sequence ID" value="NZ_ATAX01000037.1"/>
</dbReference>
<dbReference type="InterPro" id="IPR004197">
    <property type="entry name" value="Cellulase_Ig-like"/>
</dbReference>
<keyword evidence="8" id="KW-1185">Reference proteome</keyword>
<organism evidence="7 8">
    <name type="scientific">Ruminococcus flavefaciens 007c</name>
    <dbReference type="NCBI Taxonomy" id="1341157"/>
    <lineage>
        <taxon>Bacteria</taxon>
        <taxon>Bacillati</taxon>
        <taxon>Bacillota</taxon>
        <taxon>Clostridia</taxon>
        <taxon>Eubacteriales</taxon>
        <taxon>Oscillospiraceae</taxon>
        <taxon>Ruminococcus</taxon>
    </lineage>
</organism>
<dbReference type="InterPro" id="IPR013783">
    <property type="entry name" value="Ig-like_fold"/>
</dbReference>
<proteinExistence type="inferred from homology"/>
<dbReference type="Gene3D" id="1.50.10.10">
    <property type="match status" value="1"/>
</dbReference>
<evidence type="ECO:0000256" key="1">
    <source>
        <dbReference type="ARBA" id="ARBA00007072"/>
    </source>
</evidence>
<comment type="similarity">
    <text evidence="1">Belongs to the glycosyl hydrolase 9 (cellulase E) family.</text>
</comment>
<dbReference type="eggNOG" id="COG3291">
    <property type="taxonomic scope" value="Bacteria"/>
</dbReference>
<dbReference type="PATRIC" id="fig|1341157.4.peg.3237"/>
<dbReference type="EMBL" id="ATAX01000037">
    <property type="protein sequence ID" value="EWM52177.1"/>
    <property type="molecule type" value="Genomic_DNA"/>
</dbReference>
<dbReference type="eggNOG" id="COG4124">
    <property type="taxonomic scope" value="Bacteria"/>
</dbReference>
<dbReference type="InterPro" id="IPR012341">
    <property type="entry name" value="6hp_glycosidase-like_sf"/>
</dbReference>
<keyword evidence="5" id="KW-0732">Signal</keyword>
<dbReference type="GO" id="GO:0008810">
    <property type="term" value="F:cellulase activity"/>
    <property type="evidence" value="ECO:0007669"/>
    <property type="project" value="InterPro"/>
</dbReference>
<dbReference type="Proteomes" id="UP000019365">
    <property type="component" value="Unassembled WGS sequence"/>
</dbReference>
<reference evidence="7 8" key="1">
    <citation type="journal article" date="2014" name="PLoS ONE">
        <title>Rumen cellulosomics: divergent fiber-degrading strategies revealed by comparative genome-wide analysis of six ruminococcal strains.</title>
        <authorList>
            <person name="Dassa B."/>
            <person name="Borovok I."/>
            <person name="Ruimy-Israeli V."/>
            <person name="Lamed R."/>
            <person name="Flint H.J."/>
            <person name="Duncan S.H."/>
            <person name="Henrissat B."/>
            <person name="Coutinho P."/>
            <person name="Morrison M."/>
            <person name="Mosoni P."/>
            <person name="Yeoman C.J."/>
            <person name="White B.A."/>
            <person name="Bayer E.A."/>
        </authorList>
    </citation>
    <scope>NUCLEOTIDE SEQUENCE [LARGE SCALE GENOMIC DNA]</scope>
    <source>
        <strain evidence="7 8">007c</strain>
    </source>
</reference>
<sequence>MKKASLKHLERRIIAASTAAISIAAFSPSIANADCLGQNDFDNDVGLPWHIECSAPAEQNFNISGGSYNVTILNPGGSSRGGVSRGDCSFAHRNIHIEKNHKYRIHWEVEASCAGELHTEINCAGTDYGADEDDYFEGVWQNNSESWNRGWDNVRINKGKNSFDCEFVAEKTLENAEWVFHYGGAGTYQSMDCFPEGTSLKFDNLTLECDTCGDTFKSRKVTPCLWNPSTDLGIVKPKNNIRLNHLGYYPTSQKNATYAVSEMLSDPVDFFIEDGYGMVVYRGKGKPLGFDKEAGEYCQILDFSELKTPGRYYIFVGDGEGNIGGFANISHEFTIGNDIYDGLLRDAMNYYYQNRSGMDVKKQYITSDTSDNKLYHKAFNEKDEAFVQESWQRSYDKRYNGSKLCNIDVTGGWYTSSNFSKNVITGANAVWLLQNMYERSKVKGMDSKWKDNQSMLIPQEYDVYDSGINGTGTPDVLDEARYELEWMFGMIVDPEKDKIWGDTCADMVYHEVNDHRYCGVYDIDPLSYQNDEEIVRIVRPPTYAATFDMIACAAQASRLWNGIDDAFADRCLEQAEKSWKALFEKRSKWYMVRNSWERDPQFAPDMFYVYSEVYGDTDVMDEAYRAACELFSTTGNKEYYDFLKDYDANGEDNEHKKAFDIRLADEKSNSHFNAFDNTSISSMGTLTLMLSDNTPAEDKKVISENIRKAADMLISRENSSANAMGVPYRQFFKDETTGIGEGFCGYEYGSNSLVADNAVIMAYAYDLDRDVKYMNGVTAAMDYLFGRNGLGVSYITGYGPYNVSNPAHRYWKKEIDHSYPKAPAGVMVGGPNSGVEDVYVGGLGIRRGDLAPQKCYVDSVEAWSVNETSPFWQAALVWNVSFLDDEMSGETPVTTTSVTTVTSTAITVTTTSSTHGSAVKYGDANCDGNVDLSDAILIMQALANPDKYGIGGTAEKALTDQGRLNADVDPSVSGLTGDDALRIQLFLINKVSSLYPEA</sequence>
<feature type="signal peptide" evidence="5">
    <location>
        <begin position="1"/>
        <end position="33"/>
    </location>
</feature>
<evidence type="ECO:0000256" key="5">
    <source>
        <dbReference type="SAM" id="SignalP"/>
    </source>
</evidence>
<feature type="domain" description="Dockerin" evidence="6">
    <location>
        <begin position="917"/>
        <end position="996"/>
    </location>
</feature>
<dbReference type="InterPro" id="IPR008979">
    <property type="entry name" value="Galactose-bd-like_sf"/>
</dbReference>
<evidence type="ECO:0000256" key="3">
    <source>
        <dbReference type="ARBA" id="ARBA00023277"/>
    </source>
</evidence>
<dbReference type="SUPFAM" id="SSF49785">
    <property type="entry name" value="Galactose-binding domain-like"/>
    <property type="match status" value="1"/>
</dbReference>
<comment type="caution">
    <text evidence="7">The sequence shown here is derived from an EMBL/GenBank/DDBJ whole genome shotgun (WGS) entry which is preliminary data.</text>
</comment>
<dbReference type="SUPFAM" id="SSF48208">
    <property type="entry name" value="Six-hairpin glycosidases"/>
    <property type="match status" value="1"/>
</dbReference>
<dbReference type="SUPFAM" id="SSF63446">
    <property type="entry name" value="Type I dockerin domain"/>
    <property type="match status" value="1"/>
</dbReference>
<protein>
    <recommendedName>
        <fullName evidence="6">Dockerin domain-containing protein</fullName>
    </recommendedName>
</protein>
<dbReference type="InterPro" id="IPR008928">
    <property type="entry name" value="6-hairpin_glycosidase_sf"/>
</dbReference>
<dbReference type="InterPro" id="IPR016134">
    <property type="entry name" value="Dockerin_dom"/>
</dbReference>
<keyword evidence="4" id="KW-0624">Polysaccharide degradation</keyword>
<dbReference type="InterPro" id="IPR001701">
    <property type="entry name" value="Glyco_hydro_9"/>
</dbReference>
<dbReference type="AlphaFoldDB" id="W7UV70"/>
<dbReference type="Gene3D" id="2.60.40.10">
    <property type="entry name" value="Immunoglobulins"/>
    <property type="match status" value="1"/>
</dbReference>
<dbReference type="InterPro" id="IPR036439">
    <property type="entry name" value="Dockerin_dom_sf"/>
</dbReference>
<dbReference type="Gene3D" id="1.10.1330.10">
    <property type="entry name" value="Dockerin domain"/>
    <property type="match status" value="1"/>
</dbReference>
<evidence type="ECO:0000256" key="4">
    <source>
        <dbReference type="ARBA" id="ARBA00023326"/>
    </source>
</evidence>
<dbReference type="Pfam" id="PF02927">
    <property type="entry name" value="CelD_N"/>
    <property type="match status" value="1"/>
</dbReference>
<evidence type="ECO:0000259" key="6">
    <source>
        <dbReference type="PROSITE" id="PS51766"/>
    </source>
</evidence>
<dbReference type="PROSITE" id="PS51766">
    <property type="entry name" value="DOCKERIN"/>
    <property type="match status" value="1"/>
</dbReference>
<gene>
    <name evidence="7" type="ORF">RF007C_02025</name>
</gene>
<evidence type="ECO:0000313" key="8">
    <source>
        <dbReference type="Proteomes" id="UP000019365"/>
    </source>
</evidence>
<evidence type="ECO:0000256" key="2">
    <source>
        <dbReference type="ARBA" id="ARBA00023001"/>
    </source>
</evidence>
<dbReference type="Gene3D" id="2.60.120.260">
    <property type="entry name" value="Galactose-binding domain-like"/>
    <property type="match status" value="1"/>
</dbReference>
<evidence type="ECO:0000313" key="7">
    <source>
        <dbReference type="EMBL" id="EWM52177.1"/>
    </source>
</evidence>